<dbReference type="InterPro" id="IPR027417">
    <property type="entry name" value="P-loop_NTPase"/>
</dbReference>
<dbReference type="PANTHER" id="PTHR33295:SF7">
    <property type="entry name" value="ATPASE"/>
    <property type="match status" value="1"/>
</dbReference>
<evidence type="ECO:0000259" key="1">
    <source>
        <dbReference type="Pfam" id="PF13173"/>
    </source>
</evidence>
<dbReference type="EMBL" id="CP019791">
    <property type="protein sequence ID" value="AQT66986.1"/>
    <property type="molecule type" value="Genomic_DNA"/>
</dbReference>
<proteinExistence type="predicted"/>
<gene>
    <name evidence="3" type="ORF">STSP2_00124</name>
</gene>
<evidence type="ECO:0000259" key="2">
    <source>
        <dbReference type="Pfam" id="PF13635"/>
    </source>
</evidence>
<dbReference type="Pfam" id="PF13173">
    <property type="entry name" value="AAA_14"/>
    <property type="match status" value="1"/>
</dbReference>
<keyword evidence="4" id="KW-1185">Reference proteome</keyword>
<name>A0A1U9NHJ8_9BACT</name>
<evidence type="ECO:0000313" key="4">
    <source>
        <dbReference type="Proteomes" id="UP000189674"/>
    </source>
</evidence>
<dbReference type="KEGG" id="alus:STSP2_00124"/>
<dbReference type="Proteomes" id="UP000189674">
    <property type="component" value="Chromosome"/>
</dbReference>
<evidence type="ECO:0000313" key="3">
    <source>
        <dbReference type="EMBL" id="AQT66986.1"/>
    </source>
</evidence>
<dbReference type="STRING" id="1936003.STSP2_00124"/>
<feature type="domain" description="DUF4143" evidence="2">
    <location>
        <begin position="272"/>
        <end position="434"/>
    </location>
</feature>
<accession>A0A1U9NHJ8</accession>
<dbReference type="Pfam" id="PF13635">
    <property type="entry name" value="DUF4143"/>
    <property type="match status" value="1"/>
</dbReference>
<dbReference type="PANTHER" id="PTHR33295">
    <property type="entry name" value="ATPASE"/>
    <property type="match status" value="1"/>
</dbReference>
<organism evidence="3 4">
    <name type="scientific">Anaerohalosphaera lusitana</name>
    <dbReference type="NCBI Taxonomy" id="1936003"/>
    <lineage>
        <taxon>Bacteria</taxon>
        <taxon>Pseudomonadati</taxon>
        <taxon>Planctomycetota</taxon>
        <taxon>Phycisphaerae</taxon>
        <taxon>Sedimentisphaerales</taxon>
        <taxon>Anaerohalosphaeraceae</taxon>
        <taxon>Anaerohalosphaera</taxon>
    </lineage>
</organism>
<dbReference type="AlphaFoldDB" id="A0A1U9NHJ8"/>
<reference evidence="4" key="1">
    <citation type="submission" date="2017-02" db="EMBL/GenBank/DDBJ databases">
        <title>Comparative genomics and description of representatives of a novel lineage of planctomycetes thriving in anoxic sediments.</title>
        <authorList>
            <person name="Spring S."/>
            <person name="Bunk B."/>
            <person name="Sproer C."/>
        </authorList>
    </citation>
    <scope>NUCLEOTIDE SEQUENCE [LARGE SCALE GENOMIC DNA]</scope>
    <source>
        <strain evidence="4">ST-NAGAB-D1</strain>
    </source>
</reference>
<protein>
    <submittedName>
        <fullName evidence="3">Uncharacterized protein</fullName>
    </submittedName>
</protein>
<sequence>MPTDLLAQTITAPPPPKKQNNLAFILLQTRNNLDFLRLVVILKLDISFYRGLLLKRAVEKQVLMWKDSSRRKPLIIRGARQVGKTWLVENFLARQFDSFVKIDLEKRRDIHNYFEGDLDPETILPYLELESGRIIPGKTLLFFDEIQACPRAIMALRYFYEQMPELHVVAAGSLLEFAFGEISIPVGRVQYLYMHPMTFYEYLLAMGKETMAEFMLKPPSEVAPEIQRKILSELKSYFFVGGMPECVKTYRDSNSMIEAFNVQSEILDSYRDDFSKYTPSIDITCLDSVFLNVAKSIGEQLKYTRLNAAHSGQMNHKAFDLLVKAKIIHKIPSCDPSGLPLGASANQKKFKAAILDIGLLQRLCQVPVELELKQKNLLAMYRGILAEQFVAQELLAKDGSELYYWARQARGSSAEVDYLAVRNGQIYPVEVKSGAGGSLKSLHLMLAKYSNCPEGIVLYSGTFNELPEQKIVFMPLYSATTISD</sequence>
<dbReference type="InterPro" id="IPR041682">
    <property type="entry name" value="AAA_14"/>
</dbReference>
<dbReference type="InterPro" id="IPR025420">
    <property type="entry name" value="DUF4143"/>
</dbReference>
<dbReference type="SUPFAM" id="SSF52540">
    <property type="entry name" value="P-loop containing nucleoside triphosphate hydrolases"/>
    <property type="match status" value="1"/>
</dbReference>
<feature type="domain" description="AAA" evidence="1">
    <location>
        <begin position="71"/>
        <end position="203"/>
    </location>
</feature>